<sequence length="313" mass="33409">MRAFPAWRTAAAVGVAALWCVAGCTGEAPPPPAASTPPTTTTTTKPVLTLAQYQALLTGTEQAVRQRLDRVVSAKNLAEVDAARLELAAVLEAKDAELRKVEPPEAASGLAYELRLGEASNLREYDKPADVGKPNECGVPPVSEAQLVKAKKQIYWRMRGSGYEETIAKFAKAGLKYGEQLLPPEPADVPAAAERRARNGEIVQRGGPKGRGRLQITNGAESDAVIAAANGDPKNPQASIYVRAGSSATLTGLSGNYSVYFKTGTDWDGGRRGFTSACKFESFLEIFTADSNWRIDLRKSENGNALTNEVPAF</sequence>
<name>A0ABN2QM28_9PSEU</name>
<reference evidence="2 3" key="1">
    <citation type="journal article" date="2019" name="Int. J. Syst. Evol. Microbiol.">
        <title>The Global Catalogue of Microorganisms (GCM) 10K type strain sequencing project: providing services to taxonomists for standard genome sequencing and annotation.</title>
        <authorList>
            <consortium name="The Broad Institute Genomics Platform"/>
            <consortium name="The Broad Institute Genome Sequencing Center for Infectious Disease"/>
            <person name="Wu L."/>
            <person name="Ma J."/>
        </authorList>
    </citation>
    <scope>NUCLEOTIDE SEQUENCE [LARGE SCALE GENOMIC DNA]</scope>
    <source>
        <strain evidence="2 3">JCM 14545</strain>
    </source>
</reference>
<accession>A0ABN2QM28</accession>
<protein>
    <submittedName>
        <fullName evidence="2">Uncharacterized protein</fullName>
    </submittedName>
</protein>
<organism evidence="2 3">
    <name type="scientific">Amycolatopsis minnesotensis</name>
    <dbReference type="NCBI Taxonomy" id="337894"/>
    <lineage>
        <taxon>Bacteria</taxon>
        <taxon>Bacillati</taxon>
        <taxon>Actinomycetota</taxon>
        <taxon>Actinomycetes</taxon>
        <taxon>Pseudonocardiales</taxon>
        <taxon>Pseudonocardiaceae</taxon>
        <taxon>Amycolatopsis</taxon>
    </lineage>
</organism>
<gene>
    <name evidence="2" type="ORF">GCM10009754_23660</name>
</gene>
<comment type="caution">
    <text evidence="2">The sequence shown here is derived from an EMBL/GenBank/DDBJ whole genome shotgun (WGS) entry which is preliminary data.</text>
</comment>
<proteinExistence type="predicted"/>
<evidence type="ECO:0000313" key="2">
    <source>
        <dbReference type="EMBL" id="GAA1953676.1"/>
    </source>
</evidence>
<dbReference type="Proteomes" id="UP001501116">
    <property type="component" value="Unassembled WGS sequence"/>
</dbReference>
<keyword evidence="3" id="KW-1185">Reference proteome</keyword>
<feature type="chain" id="PRO_5045080351" evidence="1">
    <location>
        <begin position="23"/>
        <end position="313"/>
    </location>
</feature>
<feature type="signal peptide" evidence="1">
    <location>
        <begin position="1"/>
        <end position="22"/>
    </location>
</feature>
<keyword evidence="1" id="KW-0732">Signal</keyword>
<dbReference type="RefSeq" id="WP_344416721.1">
    <property type="nucleotide sequence ID" value="NZ_BAAANN010000008.1"/>
</dbReference>
<evidence type="ECO:0000313" key="3">
    <source>
        <dbReference type="Proteomes" id="UP001501116"/>
    </source>
</evidence>
<evidence type="ECO:0000256" key="1">
    <source>
        <dbReference type="SAM" id="SignalP"/>
    </source>
</evidence>
<dbReference type="EMBL" id="BAAANN010000008">
    <property type="protein sequence ID" value="GAA1953676.1"/>
    <property type="molecule type" value="Genomic_DNA"/>
</dbReference>